<sequence>MTATDFTEAMGEVIDDRGGERFSDGEVKILKAVFIKLKDKRFIEEPPST</sequence>
<reference evidence="2" key="1">
    <citation type="journal article" date="2014" name="Front. Microbiol.">
        <title>High frequency of phylogenetically diverse reductive dehalogenase-homologous genes in deep subseafloor sedimentary metagenomes.</title>
        <authorList>
            <person name="Kawai M."/>
            <person name="Futagami T."/>
            <person name="Toyoda A."/>
            <person name="Takaki Y."/>
            <person name="Nishi S."/>
            <person name="Hori S."/>
            <person name="Arai W."/>
            <person name="Tsubouchi T."/>
            <person name="Morono Y."/>
            <person name="Uchiyama I."/>
            <person name="Ito T."/>
            <person name="Fujiyama A."/>
            <person name="Inagaki F."/>
            <person name="Takami H."/>
        </authorList>
    </citation>
    <scope>NUCLEOTIDE SEQUENCE</scope>
    <source>
        <strain evidence="2">Expedition CK06-06</strain>
    </source>
</reference>
<evidence type="ECO:0000313" key="2">
    <source>
        <dbReference type="EMBL" id="GAH93492.1"/>
    </source>
</evidence>
<proteinExistence type="predicted"/>
<dbReference type="EMBL" id="BARV01000108">
    <property type="protein sequence ID" value="GAH93482.1"/>
    <property type="molecule type" value="Genomic_DNA"/>
</dbReference>
<gene>
    <name evidence="1" type="ORF">S06H3_00572</name>
    <name evidence="2" type="ORF">S06H3_00576</name>
</gene>
<organism evidence="2">
    <name type="scientific">marine sediment metagenome</name>
    <dbReference type="NCBI Taxonomy" id="412755"/>
    <lineage>
        <taxon>unclassified sequences</taxon>
        <taxon>metagenomes</taxon>
        <taxon>ecological metagenomes</taxon>
    </lineage>
</organism>
<protein>
    <submittedName>
        <fullName evidence="2">Uncharacterized protein</fullName>
    </submittedName>
</protein>
<accession>X1JHK8</accession>
<comment type="caution">
    <text evidence="2">The sequence shown here is derived from an EMBL/GenBank/DDBJ whole genome shotgun (WGS) entry which is preliminary data.</text>
</comment>
<name>X1JHK8_9ZZZZ</name>
<dbReference type="AlphaFoldDB" id="X1JHK8"/>
<dbReference type="EMBL" id="BARV01000108">
    <property type="protein sequence ID" value="GAH93492.1"/>
    <property type="molecule type" value="Genomic_DNA"/>
</dbReference>
<evidence type="ECO:0000313" key="1">
    <source>
        <dbReference type="EMBL" id="GAH93482.1"/>
    </source>
</evidence>